<evidence type="ECO:0000313" key="16">
    <source>
        <dbReference type="EMBL" id="QGM96884.1"/>
    </source>
</evidence>
<keyword evidence="2 10" id="KW-0813">Transport</keyword>
<keyword evidence="16" id="KW-0675">Receptor</keyword>
<dbReference type="InterPro" id="IPR039426">
    <property type="entry name" value="TonB-dep_rcpt-like"/>
</dbReference>
<keyword evidence="6" id="KW-0406">Ion transport</keyword>
<evidence type="ECO:0000256" key="8">
    <source>
        <dbReference type="ARBA" id="ARBA00023136"/>
    </source>
</evidence>
<feature type="domain" description="TonB-dependent receptor-like beta-barrel" evidence="14">
    <location>
        <begin position="342"/>
        <end position="824"/>
    </location>
</feature>
<dbReference type="PANTHER" id="PTHR30069:SF53">
    <property type="entry name" value="COLICIN I RECEPTOR-RELATED"/>
    <property type="match status" value="1"/>
</dbReference>
<protein>
    <submittedName>
        <fullName evidence="16">TonB-dependent receptor</fullName>
    </submittedName>
</protein>
<dbReference type="PANTHER" id="PTHR30069">
    <property type="entry name" value="TONB-DEPENDENT OUTER MEMBRANE RECEPTOR"/>
    <property type="match status" value="1"/>
</dbReference>
<feature type="signal peptide" evidence="13">
    <location>
        <begin position="1"/>
        <end position="29"/>
    </location>
</feature>
<dbReference type="GO" id="GO:0044718">
    <property type="term" value="P:siderophore transmembrane transport"/>
    <property type="evidence" value="ECO:0007669"/>
    <property type="project" value="TreeGrafter"/>
</dbReference>
<evidence type="ECO:0000256" key="4">
    <source>
        <dbReference type="ARBA" id="ARBA00022692"/>
    </source>
</evidence>
<keyword evidence="3 10" id="KW-1134">Transmembrane beta strand</keyword>
<evidence type="ECO:0000256" key="1">
    <source>
        <dbReference type="ARBA" id="ARBA00004571"/>
    </source>
</evidence>
<gene>
    <name evidence="16" type="ORF">F7D14_04940</name>
</gene>
<keyword evidence="7 11" id="KW-0798">TonB box</keyword>
<dbReference type="AlphaFoldDB" id="A0A6B8LZJ4"/>
<evidence type="ECO:0000313" key="17">
    <source>
        <dbReference type="Proteomes" id="UP000422569"/>
    </source>
</evidence>
<evidence type="ECO:0000256" key="5">
    <source>
        <dbReference type="ARBA" id="ARBA00022729"/>
    </source>
</evidence>
<dbReference type="InterPro" id="IPR036942">
    <property type="entry name" value="Beta-barrel_TonB_sf"/>
</dbReference>
<evidence type="ECO:0000256" key="13">
    <source>
        <dbReference type="SAM" id="SignalP"/>
    </source>
</evidence>
<evidence type="ECO:0000256" key="9">
    <source>
        <dbReference type="ARBA" id="ARBA00023237"/>
    </source>
</evidence>
<dbReference type="InterPro" id="IPR000531">
    <property type="entry name" value="Beta-barrel_TonB"/>
</dbReference>
<feature type="chain" id="PRO_5025510887" evidence="13">
    <location>
        <begin position="30"/>
        <end position="881"/>
    </location>
</feature>
<dbReference type="EMBL" id="CP044331">
    <property type="protein sequence ID" value="QGM96884.1"/>
    <property type="molecule type" value="Genomic_DNA"/>
</dbReference>
<evidence type="ECO:0000259" key="14">
    <source>
        <dbReference type="Pfam" id="PF00593"/>
    </source>
</evidence>
<comment type="subcellular location">
    <subcellularLocation>
        <location evidence="1 10">Cell outer membrane</location>
        <topology evidence="1 10">Multi-pass membrane protein</topology>
    </subcellularLocation>
</comment>
<evidence type="ECO:0000256" key="12">
    <source>
        <dbReference type="SAM" id="MobiDB-lite"/>
    </source>
</evidence>
<proteinExistence type="inferred from homology"/>
<keyword evidence="4 10" id="KW-0812">Transmembrane</keyword>
<feature type="region of interest" description="Disordered" evidence="12">
    <location>
        <begin position="35"/>
        <end position="84"/>
    </location>
</feature>
<organism evidence="16 17">
    <name type="scientific">Methylocystis parvus</name>
    <dbReference type="NCBI Taxonomy" id="134"/>
    <lineage>
        <taxon>Bacteria</taxon>
        <taxon>Pseudomonadati</taxon>
        <taxon>Pseudomonadota</taxon>
        <taxon>Alphaproteobacteria</taxon>
        <taxon>Hyphomicrobiales</taxon>
        <taxon>Methylocystaceae</taxon>
        <taxon>Methylocystis</taxon>
    </lineage>
</organism>
<keyword evidence="5 13" id="KW-0732">Signal</keyword>
<evidence type="ECO:0000256" key="7">
    <source>
        <dbReference type="ARBA" id="ARBA00023077"/>
    </source>
</evidence>
<evidence type="ECO:0000256" key="6">
    <source>
        <dbReference type="ARBA" id="ARBA00023065"/>
    </source>
</evidence>
<dbReference type="Gene3D" id="2.40.170.20">
    <property type="entry name" value="TonB-dependent receptor, beta-barrel domain"/>
    <property type="match status" value="1"/>
</dbReference>
<name>A0A6B8LZJ4_9HYPH</name>
<dbReference type="InterPro" id="IPR037066">
    <property type="entry name" value="Plug_dom_sf"/>
</dbReference>
<dbReference type="Pfam" id="PF00593">
    <property type="entry name" value="TonB_dep_Rec_b-barrel"/>
    <property type="match status" value="1"/>
</dbReference>
<dbReference type="Gene3D" id="2.170.130.10">
    <property type="entry name" value="TonB-dependent receptor, plug domain"/>
    <property type="match status" value="1"/>
</dbReference>
<evidence type="ECO:0000256" key="11">
    <source>
        <dbReference type="RuleBase" id="RU003357"/>
    </source>
</evidence>
<dbReference type="GO" id="GO:0015344">
    <property type="term" value="F:siderophore uptake transmembrane transporter activity"/>
    <property type="evidence" value="ECO:0007669"/>
    <property type="project" value="TreeGrafter"/>
</dbReference>
<keyword evidence="17" id="KW-1185">Reference proteome</keyword>
<keyword evidence="8 10" id="KW-0472">Membrane</keyword>
<dbReference type="Pfam" id="PF07715">
    <property type="entry name" value="Plug"/>
    <property type="match status" value="1"/>
</dbReference>
<keyword evidence="9 10" id="KW-0998">Cell outer membrane</keyword>
<reference evidence="16 17" key="1">
    <citation type="submission" date="2019-09" db="EMBL/GenBank/DDBJ databases">
        <title>Isolation and complete genome sequencing of Methylocystis species.</title>
        <authorList>
            <person name="Rumah B.L."/>
            <person name="Stead C.E."/>
            <person name="Stevens B.C."/>
            <person name="Minton N.P."/>
            <person name="Grosse-Honebrink A."/>
            <person name="Zhang Y."/>
        </authorList>
    </citation>
    <scope>NUCLEOTIDE SEQUENCE [LARGE SCALE GENOMIC DNA]</scope>
    <source>
        <strain evidence="16 17">BRCS2</strain>
    </source>
</reference>
<evidence type="ECO:0000256" key="3">
    <source>
        <dbReference type="ARBA" id="ARBA00022452"/>
    </source>
</evidence>
<dbReference type="RefSeq" id="WP_016919958.1">
    <property type="nucleotide sequence ID" value="NZ_CP044331.1"/>
</dbReference>
<dbReference type="SUPFAM" id="SSF56935">
    <property type="entry name" value="Porins"/>
    <property type="match status" value="1"/>
</dbReference>
<evidence type="ECO:0000256" key="2">
    <source>
        <dbReference type="ARBA" id="ARBA00022448"/>
    </source>
</evidence>
<evidence type="ECO:0000256" key="10">
    <source>
        <dbReference type="PROSITE-ProRule" id="PRU01360"/>
    </source>
</evidence>
<dbReference type="InterPro" id="IPR012910">
    <property type="entry name" value="Plug_dom"/>
</dbReference>
<evidence type="ECO:0000259" key="15">
    <source>
        <dbReference type="Pfam" id="PF07715"/>
    </source>
</evidence>
<dbReference type="Proteomes" id="UP000422569">
    <property type="component" value="Chromosome"/>
</dbReference>
<accession>A0A6B8LZJ4</accession>
<comment type="similarity">
    <text evidence="10 11">Belongs to the TonB-dependent receptor family.</text>
</comment>
<dbReference type="GO" id="GO:0009279">
    <property type="term" value="C:cell outer membrane"/>
    <property type="evidence" value="ECO:0007669"/>
    <property type="project" value="UniProtKB-SubCell"/>
</dbReference>
<sequence>MYRYSLLRGVSACALTFAAFSQIAEPAVAQTSLPTIDIGGQRRPARTTTAARPSGQPTNRAAGQTAAPAAPAPAPSPVVSRWSPTLPDGRPAFVEKWQLPNTVASVTRKQIEQQVNIIDTEDAVKYMPSLFLRKRNNGDTQAVMQTRTYGVSSSARSLVYADDLLLTALIGNDNTIGAPRWGLVAPEEIDRIDMLYGPFSAQYPGNSTGGVLKITTRMPEKLEVTAKETVAVQDFSLMGTSRTFWTSNFAATAGDKINDFSWFVSGNWLRGTTQPLTYVTLQSLYGYPGAYFATSKFGLPAEVLGSLGNLANDQVNGKIKLAYDITPAIRATYQVGLWSNDGTSIPENYLVSGYGPFFGRNTGPGALGTATLQSFASGYYRIQEKMLVNSAAVRSNSGGFFDFEISASHFNYLQSNQRAPYSGAYTGGYTQTGRNAVYTGTYWTLLDLKGILRPDGALSGHDISFGLHGDQFHLNNPTWLTTDWTAGTSAAYGVVASIGNGTTRTQALWAQDAWKIRDDLKFTVGIRGEHWAATDGYNQGLSGINAIGFGAGPLTPNFANSLLPIYQPNLYHTRFSPKGSLQWEADQNWTITGSIGLANRFPTAKELSTLTTTGQNTNPNPNLRPEVALSKELAFERKIRDGSVRVSLFDEEVRDFIFNQNVIVPGGLVSTPVNIDRIRNSGVELAWRRDNLLLKGLEFTGSVTWLNARVISDSNWIPTQTNPFALSGNLDWWTGFNVNPNGVNGKTVPNVPDWRWTAVATYRPDDHWAFTLAARYQGRMWTVLSNNDIAHGVYQSFDRFFIVDTKIHYKYDDRWSFDFGVDNIGNYKYFLFHPFPQRTFVTAAKYEFGTGKGAPGIFAGGDHSGLPDFSRWFQPAAFTID</sequence>
<dbReference type="KEGG" id="mpar:F7D14_04940"/>
<feature type="domain" description="TonB-dependent receptor plug" evidence="15">
    <location>
        <begin position="98"/>
        <end position="211"/>
    </location>
</feature>
<dbReference type="PROSITE" id="PS52016">
    <property type="entry name" value="TONB_DEPENDENT_REC_3"/>
    <property type="match status" value="1"/>
</dbReference>